<dbReference type="Gene3D" id="3.30.160.60">
    <property type="entry name" value="Classic Zinc Finger"/>
    <property type="match status" value="2"/>
</dbReference>
<comment type="caution">
    <text evidence="10">The sequence shown here is derived from an EMBL/GenBank/DDBJ whole genome shotgun (WGS) entry which is preliminary data.</text>
</comment>
<dbReference type="PROSITE" id="PS50157">
    <property type="entry name" value="ZINC_FINGER_C2H2_2"/>
    <property type="match status" value="2"/>
</dbReference>
<dbReference type="GO" id="GO:0000978">
    <property type="term" value="F:RNA polymerase II cis-regulatory region sequence-specific DNA binding"/>
    <property type="evidence" value="ECO:0007669"/>
    <property type="project" value="TreeGrafter"/>
</dbReference>
<dbReference type="Proteomes" id="UP000887116">
    <property type="component" value="Unassembled WGS sequence"/>
</dbReference>
<accession>A0A8X6GL37</accession>
<keyword evidence="4 8" id="KW-0863">Zinc-finger</keyword>
<evidence type="ECO:0000256" key="5">
    <source>
        <dbReference type="ARBA" id="ARBA00022833"/>
    </source>
</evidence>
<dbReference type="SMART" id="SM00355">
    <property type="entry name" value="ZnF_C2H2"/>
    <property type="match status" value="2"/>
</dbReference>
<dbReference type="OrthoDB" id="6407039at2759"/>
<name>A0A8X6GL37_TRICU</name>
<feature type="domain" description="C2H2-type" evidence="9">
    <location>
        <begin position="33"/>
        <end position="60"/>
    </location>
</feature>
<keyword evidence="2" id="KW-0479">Metal-binding</keyword>
<dbReference type="PROSITE" id="PS00028">
    <property type="entry name" value="ZINC_FINGER_C2H2_1"/>
    <property type="match status" value="1"/>
</dbReference>
<dbReference type="PANTHER" id="PTHR24388:SF54">
    <property type="entry name" value="PROTEIN ESCARGOT"/>
    <property type="match status" value="1"/>
</dbReference>
<reference evidence="10" key="1">
    <citation type="submission" date="2020-07" db="EMBL/GenBank/DDBJ databases">
        <title>Multicomponent nature underlies the extraordinary mechanical properties of spider dragline silk.</title>
        <authorList>
            <person name="Kono N."/>
            <person name="Nakamura H."/>
            <person name="Mori M."/>
            <person name="Yoshida Y."/>
            <person name="Ohtoshi R."/>
            <person name="Malay A.D."/>
            <person name="Moran D.A.P."/>
            <person name="Tomita M."/>
            <person name="Numata K."/>
            <person name="Arakawa K."/>
        </authorList>
    </citation>
    <scope>NUCLEOTIDE SEQUENCE</scope>
</reference>
<dbReference type="GO" id="GO:0005634">
    <property type="term" value="C:nucleus"/>
    <property type="evidence" value="ECO:0007669"/>
    <property type="project" value="UniProtKB-SubCell"/>
</dbReference>
<evidence type="ECO:0000313" key="11">
    <source>
        <dbReference type="Proteomes" id="UP000887116"/>
    </source>
</evidence>
<dbReference type="FunFam" id="3.30.160.60:FF:001397">
    <property type="entry name" value="Datilografo, isoform A"/>
    <property type="match status" value="1"/>
</dbReference>
<dbReference type="InterPro" id="IPR050527">
    <property type="entry name" value="Snail/Krueppel_Znf"/>
</dbReference>
<comment type="subcellular location">
    <subcellularLocation>
        <location evidence="1">Nucleus</location>
    </subcellularLocation>
</comment>
<comment type="similarity">
    <text evidence="7">Belongs to the snail C2H2-type zinc-finger protein family.</text>
</comment>
<evidence type="ECO:0000256" key="3">
    <source>
        <dbReference type="ARBA" id="ARBA00022737"/>
    </source>
</evidence>
<evidence type="ECO:0000259" key="9">
    <source>
        <dbReference type="PROSITE" id="PS50157"/>
    </source>
</evidence>
<dbReference type="GO" id="GO:0008270">
    <property type="term" value="F:zinc ion binding"/>
    <property type="evidence" value="ECO:0007669"/>
    <property type="project" value="UniProtKB-KW"/>
</dbReference>
<dbReference type="AlphaFoldDB" id="A0A8X6GL37"/>
<evidence type="ECO:0000256" key="4">
    <source>
        <dbReference type="ARBA" id="ARBA00022771"/>
    </source>
</evidence>
<dbReference type="Pfam" id="PF00096">
    <property type="entry name" value="zf-C2H2"/>
    <property type="match status" value="1"/>
</dbReference>
<proteinExistence type="inferred from homology"/>
<dbReference type="GO" id="GO:0000981">
    <property type="term" value="F:DNA-binding transcription factor activity, RNA polymerase II-specific"/>
    <property type="evidence" value="ECO:0007669"/>
    <property type="project" value="TreeGrafter"/>
</dbReference>
<evidence type="ECO:0000256" key="6">
    <source>
        <dbReference type="ARBA" id="ARBA00023242"/>
    </source>
</evidence>
<evidence type="ECO:0000256" key="8">
    <source>
        <dbReference type="PROSITE-ProRule" id="PRU00042"/>
    </source>
</evidence>
<gene>
    <name evidence="10" type="ORF">TNCT_208231</name>
</gene>
<protein>
    <recommendedName>
        <fullName evidence="9">C2H2-type domain-containing protein</fullName>
    </recommendedName>
</protein>
<evidence type="ECO:0000256" key="1">
    <source>
        <dbReference type="ARBA" id="ARBA00004123"/>
    </source>
</evidence>
<keyword evidence="5" id="KW-0862">Zinc</keyword>
<dbReference type="EMBL" id="BMAO01005828">
    <property type="protein sequence ID" value="GFR04190.1"/>
    <property type="molecule type" value="Genomic_DNA"/>
</dbReference>
<dbReference type="InterPro" id="IPR013087">
    <property type="entry name" value="Znf_C2H2_type"/>
</dbReference>
<keyword evidence="6" id="KW-0539">Nucleus</keyword>
<organism evidence="10 11">
    <name type="scientific">Trichonephila clavata</name>
    <name type="common">Joro spider</name>
    <name type="synonym">Nephila clavata</name>
    <dbReference type="NCBI Taxonomy" id="2740835"/>
    <lineage>
        <taxon>Eukaryota</taxon>
        <taxon>Metazoa</taxon>
        <taxon>Ecdysozoa</taxon>
        <taxon>Arthropoda</taxon>
        <taxon>Chelicerata</taxon>
        <taxon>Arachnida</taxon>
        <taxon>Araneae</taxon>
        <taxon>Araneomorphae</taxon>
        <taxon>Entelegynae</taxon>
        <taxon>Araneoidea</taxon>
        <taxon>Nephilidae</taxon>
        <taxon>Trichonephila</taxon>
    </lineage>
</organism>
<dbReference type="InterPro" id="IPR036236">
    <property type="entry name" value="Znf_C2H2_sf"/>
</dbReference>
<keyword evidence="11" id="KW-1185">Reference proteome</keyword>
<dbReference type="SUPFAM" id="SSF57667">
    <property type="entry name" value="beta-beta-alpha zinc fingers"/>
    <property type="match status" value="1"/>
</dbReference>
<evidence type="ECO:0000256" key="2">
    <source>
        <dbReference type="ARBA" id="ARBA00022723"/>
    </source>
</evidence>
<dbReference type="Pfam" id="PF12874">
    <property type="entry name" value="zf-met"/>
    <property type="match status" value="1"/>
</dbReference>
<feature type="domain" description="C2H2-type" evidence="9">
    <location>
        <begin position="61"/>
        <end position="87"/>
    </location>
</feature>
<sequence>MFVHKSKTRFNLFISSVQVSEYFAELNQTKEIFSCAVCNYSTFRKDSLKRHSLVHTNSRPFACSICDKRFNHSSSLKSHYMSHLKKK</sequence>
<dbReference type="PANTHER" id="PTHR24388">
    <property type="entry name" value="ZINC FINGER PROTEIN"/>
    <property type="match status" value="1"/>
</dbReference>
<keyword evidence="3" id="KW-0677">Repeat</keyword>
<evidence type="ECO:0000256" key="7">
    <source>
        <dbReference type="ARBA" id="ARBA00037948"/>
    </source>
</evidence>
<evidence type="ECO:0000313" key="10">
    <source>
        <dbReference type="EMBL" id="GFR04190.1"/>
    </source>
</evidence>